<dbReference type="RefSeq" id="XP_002773793.1">
    <property type="nucleotide sequence ID" value="XM_002773747.1"/>
</dbReference>
<feature type="compositionally biased region" description="Basic and acidic residues" evidence="1">
    <location>
        <begin position="1"/>
        <end position="14"/>
    </location>
</feature>
<keyword evidence="3" id="KW-1185">Reference proteome</keyword>
<dbReference type="OrthoDB" id="5598268at2759"/>
<protein>
    <submittedName>
        <fullName evidence="2">Uncharacterized protein</fullName>
    </submittedName>
</protein>
<feature type="compositionally biased region" description="Low complexity" evidence="1">
    <location>
        <begin position="15"/>
        <end position="26"/>
    </location>
</feature>
<evidence type="ECO:0000313" key="2">
    <source>
        <dbReference type="EMBL" id="EER05609.1"/>
    </source>
</evidence>
<dbReference type="AlphaFoldDB" id="C5LCC6"/>
<evidence type="ECO:0000256" key="1">
    <source>
        <dbReference type="SAM" id="MobiDB-lite"/>
    </source>
</evidence>
<name>C5LCC6_PERM5</name>
<sequence length="87" mass="9738">MRCDRFPAAARERPSATTTATTITTESKPDVHFRRPPGNRSQIYQLCDIEDSAIQGVVENEVRSEAIRRLETPVAMAIDAEGQFDNM</sequence>
<organism evidence="3">
    <name type="scientific">Perkinsus marinus (strain ATCC 50983 / TXsc)</name>
    <dbReference type="NCBI Taxonomy" id="423536"/>
    <lineage>
        <taxon>Eukaryota</taxon>
        <taxon>Sar</taxon>
        <taxon>Alveolata</taxon>
        <taxon>Perkinsozoa</taxon>
        <taxon>Perkinsea</taxon>
        <taxon>Perkinsida</taxon>
        <taxon>Perkinsidae</taxon>
        <taxon>Perkinsus</taxon>
    </lineage>
</organism>
<dbReference type="GeneID" id="9042359"/>
<reference evidence="2 3" key="1">
    <citation type="submission" date="2008-07" db="EMBL/GenBank/DDBJ databases">
        <authorList>
            <person name="El-Sayed N."/>
            <person name="Caler E."/>
            <person name="Inman J."/>
            <person name="Amedeo P."/>
            <person name="Hass B."/>
            <person name="Wortman J."/>
        </authorList>
    </citation>
    <scope>NUCLEOTIDE SEQUENCE [LARGE SCALE GENOMIC DNA]</scope>
    <source>
        <strain evidence="3">ATCC 50983 / TXsc</strain>
    </source>
</reference>
<dbReference type="EMBL" id="GG680918">
    <property type="protein sequence ID" value="EER05609.1"/>
    <property type="molecule type" value="Genomic_DNA"/>
</dbReference>
<dbReference type="InParanoid" id="C5LCC6"/>
<proteinExistence type="predicted"/>
<feature type="region of interest" description="Disordered" evidence="1">
    <location>
        <begin position="1"/>
        <end position="37"/>
    </location>
</feature>
<evidence type="ECO:0000313" key="3">
    <source>
        <dbReference type="Proteomes" id="UP000007800"/>
    </source>
</evidence>
<dbReference type="Proteomes" id="UP000007800">
    <property type="component" value="Unassembled WGS sequence"/>
</dbReference>
<accession>C5LCC6</accession>
<gene>
    <name evidence="2" type="ORF">Pmar_PMAR011640</name>
</gene>